<sequence>MEDTKDMNLLHQLRERQRDLAQMYVVWDKALAALPQEDPMELWGLTGAELLQAMQEVESDLVEEFEVEYEESEDSDFDEDDLDLGLIERIDALDLLDNVWEMEMDEEGL</sequence>
<organism evidence="1 2">
    <name type="scientific">Gymnopus androsaceus JB14</name>
    <dbReference type="NCBI Taxonomy" id="1447944"/>
    <lineage>
        <taxon>Eukaryota</taxon>
        <taxon>Fungi</taxon>
        <taxon>Dikarya</taxon>
        <taxon>Basidiomycota</taxon>
        <taxon>Agaricomycotina</taxon>
        <taxon>Agaricomycetes</taxon>
        <taxon>Agaricomycetidae</taxon>
        <taxon>Agaricales</taxon>
        <taxon>Marasmiineae</taxon>
        <taxon>Omphalotaceae</taxon>
        <taxon>Gymnopus</taxon>
    </lineage>
</organism>
<name>A0A6A4GBK5_9AGAR</name>
<keyword evidence="2" id="KW-1185">Reference proteome</keyword>
<protein>
    <submittedName>
        <fullName evidence="1">Uncharacterized protein</fullName>
    </submittedName>
</protein>
<proteinExistence type="predicted"/>
<dbReference type="EMBL" id="ML770923">
    <property type="protein sequence ID" value="KAE9382854.1"/>
    <property type="molecule type" value="Genomic_DNA"/>
</dbReference>
<accession>A0A6A4GBK5</accession>
<evidence type="ECO:0000313" key="1">
    <source>
        <dbReference type="EMBL" id="KAE9382854.1"/>
    </source>
</evidence>
<reference evidence="1" key="1">
    <citation type="journal article" date="2019" name="Environ. Microbiol.">
        <title>Fungal ecological strategies reflected in gene transcription - a case study of two litter decomposers.</title>
        <authorList>
            <person name="Barbi F."/>
            <person name="Kohler A."/>
            <person name="Barry K."/>
            <person name="Baskaran P."/>
            <person name="Daum C."/>
            <person name="Fauchery L."/>
            <person name="Ihrmark K."/>
            <person name="Kuo A."/>
            <person name="LaButti K."/>
            <person name="Lipzen A."/>
            <person name="Morin E."/>
            <person name="Grigoriev I.V."/>
            <person name="Henrissat B."/>
            <person name="Lindahl B."/>
            <person name="Martin F."/>
        </authorList>
    </citation>
    <scope>NUCLEOTIDE SEQUENCE</scope>
    <source>
        <strain evidence="1">JB14</strain>
    </source>
</reference>
<gene>
    <name evidence="1" type="ORF">BT96DRAFT_1009962</name>
</gene>
<dbReference type="AlphaFoldDB" id="A0A6A4GBK5"/>
<dbReference type="Proteomes" id="UP000799118">
    <property type="component" value="Unassembled WGS sequence"/>
</dbReference>
<evidence type="ECO:0000313" key="2">
    <source>
        <dbReference type="Proteomes" id="UP000799118"/>
    </source>
</evidence>